<feature type="repeat" description="ANK" evidence="3">
    <location>
        <begin position="338"/>
        <end position="370"/>
    </location>
</feature>
<dbReference type="Pfam" id="PF12796">
    <property type="entry name" value="Ank_2"/>
    <property type="match status" value="3"/>
</dbReference>
<dbReference type="STRING" id="1442368.A0A0D2GD00"/>
<dbReference type="PROSITE" id="PS50088">
    <property type="entry name" value="ANK_REPEAT"/>
    <property type="match status" value="3"/>
</dbReference>
<dbReference type="PRINTS" id="PR01415">
    <property type="entry name" value="ANKYRIN"/>
</dbReference>
<dbReference type="EMBL" id="KN846974">
    <property type="protein sequence ID" value="KIW76545.1"/>
    <property type="molecule type" value="Genomic_DNA"/>
</dbReference>
<feature type="repeat" description="ANK" evidence="3">
    <location>
        <begin position="151"/>
        <end position="192"/>
    </location>
</feature>
<sequence length="477" mass="52387">MTSTRISGTGYGYYKLSRGDKLATIGGCREAGPGPDMGATAQAALYSTQSRAEHLRLKRRASGPRSGPKMEMESPRVEIPTSKYLFYIAISNDKVGIVEFLVEEKLAQIAGTNKKYPHDTPLHCAARNGSIKVASYLVEKARGLINARNDEGDAPLSLAVREKHRDPAVREKQRSVAELLLNHKADINSTDSNGHTLLHYAVKCESPDFVRTLLSHGCKMETKDHAGKYPLQYVMEMHSSKEASSLELLRAFLHDNKNQASLRAGFPVLSKASRDGKLVLVEAMIQSHSNLVSWKPQPPFDSKFKPALHEAVKNGQEEVLKKLCKVASLDAINMKDSTGNTALHQAIISNQPGMVSLLIDAKADMELASGKADGLLPPLHLAVHHMNLMAIKALLGQKVDARTRIPGNPVCNYCTSVRNPPQSRDARCILYSVDPRQSHPDFHVIDDLLSKATKTPRRPQVVGNQTMVPRRPAALLK</sequence>
<dbReference type="VEuPathDB" id="FungiDB:Z517_08989"/>
<dbReference type="OrthoDB" id="4134574at2759"/>
<name>A0A0D2GD00_9EURO</name>
<dbReference type="PANTHER" id="PTHR24198">
    <property type="entry name" value="ANKYRIN REPEAT AND PROTEIN KINASE DOMAIN-CONTAINING PROTEIN"/>
    <property type="match status" value="1"/>
</dbReference>
<proteinExistence type="predicted"/>
<organism evidence="5 6">
    <name type="scientific">Fonsecaea pedrosoi CBS 271.37</name>
    <dbReference type="NCBI Taxonomy" id="1442368"/>
    <lineage>
        <taxon>Eukaryota</taxon>
        <taxon>Fungi</taxon>
        <taxon>Dikarya</taxon>
        <taxon>Ascomycota</taxon>
        <taxon>Pezizomycotina</taxon>
        <taxon>Eurotiomycetes</taxon>
        <taxon>Chaetothyriomycetidae</taxon>
        <taxon>Chaetothyriales</taxon>
        <taxon>Herpotrichiellaceae</taxon>
        <taxon>Fonsecaea</taxon>
    </lineage>
</organism>
<reference evidence="5 6" key="1">
    <citation type="submission" date="2015-01" db="EMBL/GenBank/DDBJ databases">
        <title>The Genome Sequence of Fonsecaea pedrosoi CBS 271.37.</title>
        <authorList>
            <consortium name="The Broad Institute Genomics Platform"/>
            <person name="Cuomo C."/>
            <person name="de Hoog S."/>
            <person name="Gorbushina A."/>
            <person name="Stielow B."/>
            <person name="Teixiera M."/>
            <person name="Abouelleil A."/>
            <person name="Chapman S.B."/>
            <person name="Priest M."/>
            <person name="Young S.K."/>
            <person name="Wortman J."/>
            <person name="Nusbaum C."/>
            <person name="Birren B."/>
        </authorList>
    </citation>
    <scope>NUCLEOTIDE SEQUENCE [LARGE SCALE GENOMIC DNA]</scope>
    <source>
        <strain evidence="5 6">CBS 271.37</strain>
    </source>
</reference>
<feature type="repeat" description="ANK" evidence="3">
    <location>
        <begin position="193"/>
        <end position="225"/>
    </location>
</feature>
<dbReference type="InterPro" id="IPR002110">
    <property type="entry name" value="Ankyrin_rpt"/>
</dbReference>
<evidence type="ECO:0000313" key="5">
    <source>
        <dbReference type="EMBL" id="KIW76545.1"/>
    </source>
</evidence>
<dbReference type="SMART" id="SM00248">
    <property type="entry name" value="ANK"/>
    <property type="match status" value="9"/>
</dbReference>
<accession>A0A0D2GD00</accession>
<evidence type="ECO:0000256" key="3">
    <source>
        <dbReference type="PROSITE-ProRule" id="PRU00023"/>
    </source>
</evidence>
<evidence type="ECO:0000256" key="4">
    <source>
        <dbReference type="SAM" id="MobiDB-lite"/>
    </source>
</evidence>
<keyword evidence="2 3" id="KW-0040">ANK repeat</keyword>
<dbReference type="PANTHER" id="PTHR24198:SF165">
    <property type="entry name" value="ANKYRIN REPEAT-CONTAINING PROTEIN-RELATED"/>
    <property type="match status" value="1"/>
</dbReference>
<dbReference type="Proteomes" id="UP000053029">
    <property type="component" value="Unassembled WGS sequence"/>
</dbReference>
<feature type="region of interest" description="Disordered" evidence="4">
    <location>
        <begin position="455"/>
        <end position="477"/>
    </location>
</feature>
<protein>
    <submittedName>
        <fullName evidence="5">Unplaced genomic scaffold supercont1.6, whole genome shotgun sequence</fullName>
    </submittedName>
</protein>
<dbReference type="RefSeq" id="XP_013280353.1">
    <property type="nucleotide sequence ID" value="XM_013424899.1"/>
</dbReference>
<dbReference type="HOGENOM" id="CLU_572423_0_0_1"/>
<keyword evidence="1" id="KW-0677">Repeat</keyword>
<dbReference type="Gene3D" id="1.25.40.20">
    <property type="entry name" value="Ankyrin repeat-containing domain"/>
    <property type="match status" value="3"/>
</dbReference>
<dbReference type="GeneID" id="25308479"/>
<dbReference type="SUPFAM" id="SSF48403">
    <property type="entry name" value="Ankyrin repeat"/>
    <property type="match status" value="1"/>
</dbReference>
<keyword evidence="6" id="KW-1185">Reference proteome</keyword>
<evidence type="ECO:0000313" key="6">
    <source>
        <dbReference type="Proteomes" id="UP000053029"/>
    </source>
</evidence>
<dbReference type="InterPro" id="IPR036770">
    <property type="entry name" value="Ankyrin_rpt-contain_sf"/>
</dbReference>
<evidence type="ECO:0000256" key="2">
    <source>
        <dbReference type="ARBA" id="ARBA00023043"/>
    </source>
</evidence>
<gene>
    <name evidence="5" type="ORF">Z517_08989</name>
</gene>
<dbReference type="PROSITE" id="PS50297">
    <property type="entry name" value="ANK_REP_REGION"/>
    <property type="match status" value="2"/>
</dbReference>
<dbReference type="AlphaFoldDB" id="A0A0D2GD00"/>
<evidence type="ECO:0000256" key="1">
    <source>
        <dbReference type="ARBA" id="ARBA00022737"/>
    </source>
</evidence>